<dbReference type="AlphaFoldDB" id="A0A381TN37"/>
<dbReference type="GO" id="GO:0002161">
    <property type="term" value="F:aminoacyl-tRNA deacylase activity"/>
    <property type="evidence" value="ECO:0007669"/>
    <property type="project" value="InterPro"/>
</dbReference>
<feature type="domain" description="YbaK/aminoacyl-tRNA synthetase-associated" evidence="1">
    <location>
        <begin position="35"/>
        <end position="156"/>
    </location>
</feature>
<dbReference type="Gene3D" id="3.90.960.10">
    <property type="entry name" value="YbaK/aminoacyl-tRNA synthetase-associated domain"/>
    <property type="match status" value="1"/>
</dbReference>
<dbReference type="PANTHER" id="PTHR30411">
    <property type="entry name" value="CYTOPLASMIC PROTEIN"/>
    <property type="match status" value="1"/>
</dbReference>
<dbReference type="PANTHER" id="PTHR30411:SF1">
    <property type="entry name" value="CYTOPLASMIC PROTEIN"/>
    <property type="match status" value="1"/>
</dbReference>
<proteinExistence type="predicted"/>
<protein>
    <recommendedName>
        <fullName evidence="1">YbaK/aminoacyl-tRNA synthetase-associated domain-containing protein</fullName>
    </recommendedName>
</protein>
<dbReference type="SUPFAM" id="SSF55826">
    <property type="entry name" value="YbaK/ProRS associated domain"/>
    <property type="match status" value="1"/>
</dbReference>
<dbReference type="InterPro" id="IPR036754">
    <property type="entry name" value="YbaK/aa-tRNA-synt-asso_dom_sf"/>
</dbReference>
<evidence type="ECO:0000313" key="2">
    <source>
        <dbReference type="EMBL" id="SVA17486.1"/>
    </source>
</evidence>
<reference evidence="2" key="1">
    <citation type="submission" date="2018-05" db="EMBL/GenBank/DDBJ databases">
        <authorList>
            <person name="Lanie J.A."/>
            <person name="Ng W.-L."/>
            <person name="Kazmierczak K.M."/>
            <person name="Andrzejewski T.M."/>
            <person name="Davidsen T.M."/>
            <person name="Wayne K.J."/>
            <person name="Tettelin H."/>
            <person name="Glass J.I."/>
            <person name="Rusch D."/>
            <person name="Podicherti R."/>
            <person name="Tsui H.-C.T."/>
            <person name="Winkler M.E."/>
        </authorList>
    </citation>
    <scope>NUCLEOTIDE SEQUENCE</scope>
</reference>
<name>A0A381TN37_9ZZZZ</name>
<dbReference type="InterPro" id="IPR007214">
    <property type="entry name" value="YbaK/aa-tRNA-synth-assoc-dom"/>
</dbReference>
<dbReference type="EMBL" id="UINC01004875">
    <property type="protein sequence ID" value="SVA17486.1"/>
    <property type="molecule type" value="Genomic_DNA"/>
</dbReference>
<gene>
    <name evidence="2" type="ORF">METZ01_LOCUS70340</name>
</gene>
<accession>A0A381TN37</accession>
<organism evidence="2">
    <name type="scientific">marine metagenome</name>
    <dbReference type="NCBI Taxonomy" id="408172"/>
    <lineage>
        <taxon>unclassified sequences</taxon>
        <taxon>metagenomes</taxon>
        <taxon>ecological metagenomes</taxon>
    </lineage>
</organism>
<dbReference type="Pfam" id="PF04073">
    <property type="entry name" value="tRNA_edit"/>
    <property type="match status" value="1"/>
</dbReference>
<evidence type="ECO:0000259" key="1">
    <source>
        <dbReference type="Pfam" id="PF04073"/>
    </source>
</evidence>
<sequence length="173" mass="18860">MLAISSETTLIPDVVRSGILNQGLESQIGLIQIDPNFADTTEFCKQYDWPIDHSANCVVVQARRGSRITIAACIVLASTRADINKLVKKYLDASKISMAPMDYTLEQSKMEYGGVTPIGLPREWPILIDKAIIPLEKIIIGGGNRNTKLIVSGRLLASLPNTVIIKCLGIPTI</sequence>